<dbReference type="InterPro" id="IPR032675">
    <property type="entry name" value="LRR_dom_sf"/>
</dbReference>
<evidence type="ECO:0000313" key="1">
    <source>
        <dbReference type="EMBL" id="TRM57214.1"/>
    </source>
</evidence>
<reference evidence="2 3" key="1">
    <citation type="journal article" date="2019" name="New Phytol.">
        <title>Comparative genomics reveals unique wood-decay strategies and fruiting body development in the Schizophyllaceae.</title>
        <authorList>
            <person name="Almasi E."/>
            <person name="Sahu N."/>
            <person name="Krizsan K."/>
            <person name="Balint B."/>
            <person name="Kovacs G.M."/>
            <person name="Kiss B."/>
            <person name="Cseklye J."/>
            <person name="Drula E."/>
            <person name="Henrissat B."/>
            <person name="Nagy I."/>
            <person name="Chovatia M."/>
            <person name="Adam C."/>
            <person name="LaButti K."/>
            <person name="Lipzen A."/>
            <person name="Riley R."/>
            <person name="Grigoriev I.V."/>
            <person name="Nagy L.G."/>
        </authorList>
    </citation>
    <scope>NUCLEOTIDE SEQUENCE [LARGE SCALE GENOMIC DNA]</scope>
    <source>
        <strain evidence="2 3">NL-1724</strain>
    </source>
</reference>
<dbReference type="EMBL" id="VDMD01000011">
    <property type="protein sequence ID" value="TRM62999.1"/>
    <property type="molecule type" value="Genomic_DNA"/>
</dbReference>
<gene>
    <name evidence="2" type="ORF">BD626DRAFT_497274</name>
    <name evidence="1" type="ORF">BD626DRAFT_515839</name>
</gene>
<dbReference type="Gene3D" id="3.80.10.10">
    <property type="entry name" value="Ribonuclease Inhibitor"/>
    <property type="match status" value="1"/>
</dbReference>
<dbReference type="OrthoDB" id="2740834at2759"/>
<dbReference type="Proteomes" id="UP000320762">
    <property type="component" value="Unassembled WGS sequence"/>
</dbReference>
<dbReference type="EMBL" id="VDMD01000051">
    <property type="protein sequence ID" value="TRM57214.1"/>
    <property type="molecule type" value="Genomic_DNA"/>
</dbReference>
<reference evidence="2" key="2">
    <citation type="submission" date="2019-06" db="EMBL/GenBank/DDBJ databases">
        <authorList>
            <consortium name="DOE Joint Genome Institute"/>
            <person name="Ahrendt S.R."/>
            <person name="Cantor M.N."/>
            <person name="Hua S.X."/>
        </authorList>
    </citation>
    <scope>NUCLEOTIDE SEQUENCE</scope>
    <source>
        <strain evidence="2">NL-1724</strain>
    </source>
</reference>
<organism evidence="2 3">
    <name type="scientific">Schizophyllum amplum</name>
    <dbReference type="NCBI Taxonomy" id="97359"/>
    <lineage>
        <taxon>Eukaryota</taxon>
        <taxon>Fungi</taxon>
        <taxon>Dikarya</taxon>
        <taxon>Basidiomycota</taxon>
        <taxon>Agaricomycotina</taxon>
        <taxon>Agaricomycetes</taxon>
        <taxon>Agaricomycetidae</taxon>
        <taxon>Agaricales</taxon>
        <taxon>Schizophyllaceae</taxon>
        <taxon>Schizophyllum</taxon>
    </lineage>
</organism>
<evidence type="ECO:0000313" key="3">
    <source>
        <dbReference type="Proteomes" id="UP000320762"/>
    </source>
</evidence>
<keyword evidence="3" id="KW-1185">Reference proteome</keyword>
<sequence length="565" mass="63980">MTALLQVDADVLSSIVKSLAKREIMSLSSTCVPLRNALRPSAFASLMWKRGDPPPQSVWNFVRHLYVETDTEDLTTYDFFQDLSGLVSIHIRGEYISDNLMHILSTATRLQLLDMACFPWKMPGSYIQYDLLPGFPPLSCQPRFIKFCSRLEMIYYDNAQLSCASRMRALRYALATLIEDIGIDHIEALEVCVEALSLPFAVPYTWTSLRKLVLTGYWVHTSDDRDAYEDPLLGTPASISDSLHLGTLLLAAPRLQVLHIRWRVPYWLPNTKCIVWPVDEQPPLSGTAIPRLEILELCNPTATDGILAQLPPSLRSLALLTHPHATQKTSVANEYELWEVNPQYPHANATLTPVELMGVLSTSPLPALRELRLSFRGLKDMRLFEYIAASFQQLEVLEFHAETGPECIWTAKELADCAHFLAPLVHLRVLRMNTFRNIYPDDEWELAMQDDTDRDSFLRSPGLLPRMTASQILFGAHHAADQMLRDGQSEDEAGDTGGAEGDVRARFPSLREVWLPISTAVDPTTRYTWVSRIWQVYHVDRGRDGRGDLRLDSGPEILMLDEQTY</sequence>
<name>A0A550CDY6_9AGAR</name>
<dbReference type="AlphaFoldDB" id="A0A550CDY6"/>
<accession>A0A550CDY6</accession>
<comment type="caution">
    <text evidence="2">The sequence shown here is derived from an EMBL/GenBank/DDBJ whole genome shotgun (WGS) entry which is preliminary data.</text>
</comment>
<evidence type="ECO:0000313" key="2">
    <source>
        <dbReference type="EMBL" id="TRM62999.1"/>
    </source>
</evidence>
<dbReference type="STRING" id="97359.A0A550CDY6"/>
<protein>
    <submittedName>
        <fullName evidence="2">Uncharacterized protein</fullName>
    </submittedName>
</protein>
<dbReference type="SUPFAM" id="SSF52047">
    <property type="entry name" value="RNI-like"/>
    <property type="match status" value="1"/>
</dbReference>
<proteinExistence type="predicted"/>